<keyword evidence="3" id="KW-0804">Transcription</keyword>
<keyword evidence="1" id="KW-0805">Transcription regulation</keyword>
<dbReference type="SUPFAM" id="SSF46785">
    <property type="entry name" value="Winged helix' DNA-binding domain"/>
    <property type="match status" value="1"/>
</dbReference>
<gene>
    <name evidence="5" type="ORF">AVDCRST_MAG85-1850</name>
</gene>
<keyword evidence="2" id="KW-0238">DNA-binding</keyword>
<protein>
    <submittedName>
        <fullName evidence="5">Transcriptional regulator, HxlR family</fullName>
    </submittedName>
</protein>
<evidence type="ECO:0000256" key="3">
    <source>
        <dbReference type="ARBA" id="ARBA00023163"/>
    </source>
</evidence>
<evidence type="ECO:0000256" key="2">
    <source>
        <dbReference type="ARBA" id="ARBA00023125"/>
    </source>
</evidence>
<proteinExistence type="predicted"/>
<feature type="domain" description="HTH hxlR-type" evidence="4">
    <location>
        <begin position="10"/>
        <end position="108"/>
    </location>
</feature>
<dbReference type="PROSITE" id="PS51118">
    <property type="entry name" value="HTH_HXLR"/>
    <property type="match status" value="1"/>
</dbReference>
<organism evidence="5">
    <name type="scientific">uncultured Solirubrobacteraceae bacterium</name>
    <dbReference type="NCBI Taxonomy" id="1162706"/>
    <lineage>
        <taxon>Bacteria</taxon>
        <taxon>Bacillati</taxon>
        <taxon>Actinomycetota</taxon>
        <taxon>Thermoleophilia</taxon>
        <taxon>Solirubrobacterales</taxon>
        <taxon>Solirubrobacteraceae</taxon>
        <taxon>environmental samples</taxon>
    </lineage>
</organism>
<evidence type="ECO:0000259" key="4">
    <source>
        <dbReference type="PROSITE" id="PS51118"/>
    </source>
</evidence>
<dbReference type="SUPFAM" id="SSF55718">
    <property type="entry name" value="SCP-like"/>
    <property type="match status" value="1"/>
</dbReference>
<dbReference type="InterPro" id="IPR002577">
    <property type="entry name" value="HTH_HxlR"/>
</dbReference>
<name>A0A6J4SM63_9ACTN</name>
<dbReference type="Gene3D" id="3.30.1050.10">
    <property type="entry name" value="SCP2 sterol-binding domain"/>
    <property type="match status" value="1"/>
</dbReference>
<reference evidence="5" key="1">
    <citation type="submission" date="2020-02" db="EMBL/GenBank/DDBJ databases">
        <authorList>
            <person name="Meier V. D."/>
        </authorList>
    </citation>
    <scope>NUCLEOTIDE SEQUENCE</scope>
    <source>
        <strain evidence="5">AVDCRST_MAG85</strain>
    </source>
</reference>
<dbReference type="InterPro" id="IPR036390">
    <property type="entry name" value="WH_DNA-bd_sf"/>
</dbReference>
<dbReference type="EMBL" id="CADCVT010000202">
    <property type="protein sequence ID" value="CAA9502485.1"/>
    <property type="molecule type" value="Genomic_DNA"/>
</dbReference>
<evidence type="ECO:0000313" key="5">
    <source>
        <dbReference type="EMBL" id="CAA9502485.1"/>
    </source>
</evidence>
<evidence type="ECO:0000256" key="1">
    <source>
        <dbReference type="ARBA" id="ARBA00023015"/>
    </source>
</evidence>
<dbReference type="GO" id="GO:0003677">
    <property type="term" value="F:DNA binding"/>
    <property type="evidence" value="ECO:0007669"/>
    <property type="project" value="UniProtKB-KW"/>
</dbReference>
<dbReference type="PANTHER" id="PTHR33204">
    <property type="entry name" value="TRANSCRIPTIONAL REGULATOR, MARR FAMILY"/>
    <property type="match status" value="1"/>
</dbReference>
<dbReference type="Gene3D" id="1.10.10.10">
    <property type="entry name" value="Winged helix-like DNA-binding domain superfamily/Winged helix DNA-binding domain"/>
    <property type="match status" value="1"/>
</dbReference>
<dbReference type="InterPro" id="IPR036527">
    <property type="entry name" value="SCP2_sterol-bd_dom_sf"/>
</dbReference>
<dbReference type="AlphaFoldDB" id="A0A6J4SM63"/>
<sequence length="218" mass="23832">MARRSYEQFCSLATALDVVGERWTLLIVRELLLGPRRFTDLLDGLPGMGRNLLSARLQHLEAEGLVRRDRLPPPAASSVYVLTEAGISLGPALAELGRWGVERLGERRPEQTFRPAWGMFPLSYMADREAARGVHETWEFRIDEATFTLRVADGRVVPIAGPAQDPDLVVRMDTNTLAALFSQSLSAMEALASGRVTAEGSPEALQHAVAILAGDDPT</sequence>
<dbReference type="Pfam" id="PF02036">
    <property type="entry name" value="SCP2"/>
    <property type="match status" value="1"/>
</dbReference>
<dbReference type="InterPro" id="IPR036388">
    <property type="entry name" value="WH-like_DNA-bd_sf"/>
</dbReference>
<dbReference type="Pfam" id="PF01638">
    <property type="entry name" value="HxlR"/>
    <property type="match status" value="1"/>
</dbReference>
<dbReference type="InterPro" id="IPR003033">
    <property type="entry name" value="SCP2_sterol-bd_dom"/>
</dbReference>
<dbReference type="PANTHER" id="PTHR33204:SF18">
    <property type="entry name" value="TRANSCRIPTIONAL REGULATORY PROTEIN"/>
    <property type="match status" value="1"/>
</dbReference>
<accession>A0A6J4SM63</accession>